<organism evidence="4 5">
    <name type="scientific">Paenibacillus terrae</name>
    <dbReference type="NCBI Taxonomy" id="159743"/>
    <lineage>
        <taxon>Bacteria</taxon>
        <taxon>Bacillati</taxon>
        <taxon>Bacillota</taxon>
        <taxon>Bacilli</taxon>
        <taxon>Bacillales</taxon>
        <taxon>Paenibacillaceae</taxon>
        <taxon>Paenibacillus</taxon>
    </lineage>
</organism>
<name>A0A0D7X744_9BACL</name>
<dbReference type="Pfam" id="PF01497">
    <property type="entry name" value="Peripla_BP_2"/>
    <property type="match status" value="1"/>
</dbReference>
<dbReference type="PANTHER" id="PTHR30535:SF34">
    <property type="entry name" value="MOLYBDATE-BINDING PROTEIN MOLA"/>
    <property type="match status" value="1"/>
</dbReference>
<dbReference type="GO" id="GO:0071281">
    <property type="term" value="P:cellular response to iron ion"/>
    <property type="evidence" value="ECO:0007669"/>
    <property type="project" value="TreeGrafter"/>
</dbReference>
<evidence type="ECO:0000256" key="2">
    <source>
        <dbReference type="SAM" id="SignalP"/>
    </source>
</evidence>
<dbReference type="OrthoDB" id="9816357at2"/>
<dbReference type="RefSeq" id="WP_044644476.1">
    <property type="nucleotide sequence ID" value="NZ_JTHP01000002.1"/>
</dbReference>
<sequence>MKSYVLWSSAALLLAVTGCSNGTPAADHKPTTASVSATSGTTSGAAIQVTDFSKRTLVFQGVPQHIIALSNGDLDIIYALGGTAVGRPNSNGPSVVPAAENVQQVGSTHEVDLEKITMLKPDVVLGNYPMNEKDIPSIEGVGSQLLLTGANSVKDIQSQITLFGQLLQKQAQAVKLNQQIDQQVATLQKETASTSKPKVLLVYGAPATYMAALPNSLGGNILEMAGGANIAADFPGLQNFPQYAQLNTERIVQADPDYILIMTHGNTEEVKAAFIKEMQENAAWSGIKAVKNNQVEVLPSDLFGTNPGTRVTEALDLMHQKLYPAK</sequence>
<feature type="chain" id="PRO_5002326298" evidence="2">
    <location>
        <begin position="26"/>
        <end position="326"/>
    </location>
</feature>
<accession>A0A0D7X744</accession>
<evidence type="ECO:0000256" key="1">
    <source>
        <dbReference type="ARBA" id="ARBA00008814"/>
    </source>
</evidence>
<dbReference type="InterPro" id="IPR050902">
    <property type="entry name" value="ABC_Transporter_SBP"/>
</dbReference>
<evidence type="ECO:0000313" key="4">
    <source>
        <dbReference type="EMBL" id="KJD47245.1"/>
    </source>
</evidence>
<feature type="domain" description="Fe/B12 periplasmic-binding" evidence="3">
    <location>
        <begin position="65"/>
        <end position="326"/>
    </location>
</feature>
<dbReference type="Gene3D" id="3.40.50.1980">
    <property type="entry name" value="Nitrogenase molybdenum iron protein domain"/>
    <property type="match status" value="2"/>
</dbReference>
<protein>
    <submittedName>
        <fullName evidence="4">Iron-hydroxamate ABC transporter substrate-binding protein</fullName>
    </submittedName>
</protein>
<keyword evidence="5" id="KW-1185">Reference proteome</keyword>
<dbReference type="PATRIC" id="fig|159743.3.peg.355"/>
<evidence type="ECO:0000313" key="5">
    <source>
        <dbReference type="Proteomes" id="UP000032534"/>
    </source>
</evidence>
<dbReference type="PROSITE" id="PS50983">
    <property type="entry name" value="FE_B12_PBP"/>
    <property type="match status" value="1"/>
</dbReference>
<reference evidence="4 5" key="1">
    <citation type="submission" date="2014-11" db="EMBL/GenBank/DDBJ databases">
        <title>Draft Genome Sequences of Paenibacillus polymyxa NRRL B-30509 and Paenibacillus terrae NRRL B-30644, Strains from a Poultry Environment that Produce Tridecaptin A and Paenicidins.</title>
        <authorList>
            <person name="van Belkum M.J."/>
            <person name="Lohans C.T."/>
            <person name="Vederas J.C."/>
        </authorList>
    </citation>
    <scope>NUCLEOTIDE SEQUENCE [LARGE SCALE GENOMIC DNA]</scope>
    <source>
        <strain evidence="4 5">NRRL B-30644</strain>
    </source>
</reference>
<feature type="signal peptide" evidence="2">
    <location>
        <begin position="1"/>
        <end position="25"/>
    </location>
</feature>
<evidence type="ECO:0000259" key="3">
    <source>
        <dbReference type="PROSITE" id="PS50983"/>
    </source>
</evidence>
<comment type="caution">
    <text evidence="4">The sequence shown here is derived from an EMBL/GenBank/DDBJ whole genome shotgun (WGS) entry which is preliminary data.</text>
</comment>
<dbReference type="PROSITE" id="PS51257">
    <property type="entry name" value="PROKAR_LIPOPROTEIN"/>
    <property type="match status" value="1"/>
</dbReference>
<proteinExistence type="inferred from homology"/>
<dbReference type="InterPro" id="IPR002491">
    <property type="entry name" value="ABC_transptr_periplasmic_BD"/>
</dbReference>
<dbReference type="Proteomes" id="UP000032534">
    <property type="component" value="Unassembled WGS sequence"/>
</dbReference>
<dbReference type="AlphaFoldDB" id="A0A0D7X744"/>
<dbReference type="PANTHER" id="PTHR30535">
    <property type="entry name" value="VITAMIN B12-BINDING PROTEIN"/>
    <property type="match status" value="1"/>
</dbReference>
<keyword evidence="2" id="KW-0732">Signal</keyword>
<dbReference type="SUPFAM" id="SSF53807">
    <property type="entry name" value="Helical backbone' metal receptor"/>
    <property type="match status" value="1"/>
</dbReference>
<dbReference type="EMBL" id="JTHP01000002">
    <property type="protein sequence ID" value="KJD47245.1"/>
    <property type="molecule type" value="Genomic_DNA"/>
</dbReference>
<gene>
    <name evidence="4" type="ORF">QD47_01595</name>
</gene>
<comment type="similarity">
    <text evidence="1">Belongs to the bacterial solute-binding protein 8 family.</text>
</comment>